<protein>
    <submittedName>
        <fullName evidence="1">Putative toxin-antitoxin system, toxin component, PIN family</fullName>
    </submittedName>
</protein>
<dbReference type="eggNOG" id="ENOG5031IG7">
    <property type="taxonomic scope" value="Bacteria"/>
</dbReference>
<reference evidence="1 2" key="1">
    <citation type="submission" date="2012-05" db="EMBL/GenBank/DDBJ databases">
        <authorList>
            <person name="Harkins D.M."/>
            <person name="Madupu R."/>
            <person name="Durkin A.S."/>
            <person name="Torralba M."/>
            <person name="Methe B."/>
            <person name="Sutton G.G."/>
            <person name="Nelson K.E."/>
        </authorList>
    </citation>
    <scope>NUCLEOTIDE SEQUENCE [LARGE SCALE GENOMIC DNA]</scope>
    <source>
        <strain evidence="1 2">F0489</strain>
    </source>
</reference>
<accession>J0XCW6</accession>
<organism evidence="1 2">
    <name type="scientific">Actinomyces massiliensis F0489</name>
    <dbReference type="NCBI Taxonomy" id="1125718"/>
    <lineage>
        <taxon>Bacteria</taxon>
        <taxon>Bacillati</taxon>
        <taxon>Actinomycetota</taxon>
        <taxon>Actinomycetes</taxon>
        <taxon>Actinomycetales</taxon>
        <taxon>Actinomycetaceae</taxon>
        <taxon>Actinomyces</taxon>
    </lineage>
</organism>
<dbReference type="EMBL" id="AKFT01000057">
    <property type="protein sequence ID" value="EJF46541.1"/>
    <property type="molecule type" value="Genomic_DNA"/>
</dbReference>
<proteinExistence type="predicted"/>
<dbReference type="AlphaFoldDB" id="J0XCW6"/>
<evidence type="ECO:0000313" key="1">
    <source>
        <dbReference type="EMBL" id="EJF46541.1"/>
    </source>
</evidence>
<evidence type="ECO:0000313" key="2">
    <source>
        <dbReference type="Proteomes" id="UP000002941"/>
    </source>
</evidence>
<sequence>MDAHLLASVLSTAGSLMWTREKRLMAAARELDVLFIERPA</sequence>
<keyword evidence="2" id="KW-1185">Reference proteome</keyword>
<gene>
    <name evidence="1" type="ORF">HMPREF1318_1950</name>
</gene>
<comment type="caution">
    <text evidence="1">The sequence shown here is derived from an EMBL/GenBank/DDBJ whole genome shotgun (WGS) entry which is preliminary data.</text>
</comment>
<dbReference type="PATRIC" id="fig|1125718.3.peg.830"/>
<dbReference type="Proteomes" id="UP000002941">
    <property type="component" value="Unassembled WGS sequence"/>
</dbReference>
<name>J0XCW6_9ACTO</name>